<dbReference type="InterPro" id="IPR029044">
    <property type="entry name" value="Nucleotide-diphossugar_trans"/>
</dbReference>
<dbReference type="InterPro" id="IPR050256">
    <property type="entry name" value="Glycosyltransferase_2"/>
</dbReference>
<dbReference type="CDD" id="cd04179">
    <property type="entry name" value="DPM_DPG-synthase_like"/>
    <property type="match status" value="1"/>
</dbReference>
<proteinExistence type="inferred from homology"/>
<dbReference type="RefSeq" id="WP_270029644.1">
    <property type="nucleotide sequence ID" value="NZ_JAPDDP010000100.1"/>
</dbReference>
<evidence type="ECO:0000313" key="3">
    <source>
        <dbReference type="EMBL" id="MDA0185157.1"/>
    </source>
</evidence>
<protein>
    <submittedName>
        <fullName evidence="3">Glycosyltransferase family 2 protein</fullName>
    </submittedName>
</protein>
<dbReference type="SUPFAM" id="SSF53448">
    <property type="entry name" value="Nucleotide-diphospho-sugar transferases"/>
    <property type="match status" value="1"/>
</dbReference>
<comment type="similarity">
    <text evidence="1">Belongs to the glycosyltransferase 2 family.</text>
</comment>
<sequence>MTRHLAIVPAYNEAGAIAATINDIRDHSDFDVVVVDDGSTDQTAAIAAAEGVPVLRHPFNLGIGGAVQSGYQYALANGYDVALQVDGDGQHDARHIMELLAHLRDTPGLNMVTGSRFLEHADGGYRSSASRRLGIRVFASILSRITRRKVTDPTSGFRMVDARGIELFARDYPHDYPEVEAVLLLHFHKLEGAELPVRMRSRQTGVSSINAHRSIYYMIKVTLAILVGLLRARPVVEKGDPAAVTAEHSI</sequence>
<keyword evidence="4" id="KW-1185">Reference proteome</keyword>
<dbReference type="AlphaFoldDB" id="A0A9X3NPG2"/>
<feature type="domain" description="Glycosyltransferase 2-like" evidence="2">
    <location>
        <begin position="7"/>
        <end position="162"/>
    </location>
</feature>
<evidence type="ECO:0000259" key="2">
    <source>
        <dbReference type="Pfam" id="PF00535"/>
    </source>
</evidence>
<organism evidence="3 4">
    <name type="scientific">Solirubrobacter phytolaccae</name>
    <dbReference type="NCBI Taxonomy" id="1404360"/>
    <lineage>
        <taxon>Bacteria</taxon>
        <taxon>Bacillati</taxon>
        <taxon>Actinomycetota</taxon>
        <taxon>Thermoleophilia</taxon>
        <taxon>Solirubrobacterales</taxon>
        <taxon>Solirubrobacteraceae</taxon>
        <taxon>Solirubrobacter</taxon>
    </lineage>
</organism>
<dbReference type="PANTHER" id="PTHR48090:SF7">
    <property type="entry name" value="RFBJ PROTEIN"/>
    <property type="match status" value="1"/>
</dbReference>
<dbReference type="Pfam" id="PF00535">
    <property type="entry name" value="Glycos_transf_2"/>
    <property type="match status" value="1"/>
</dbReference>
<comment type="caution">
    <text evidence="3">The sequence shown here is derived from an EMBL/GenBank/DDBJ whole genome shotgun (WGS) entry which is preliminary data.</text>
</comment>
<evidence type="ECO:0000313" key="4">
    <source>
        <dbReference type="Proteomes" id="UP001147653"/>
    </source>
</evidence>
<dbReference type="EMBL" id="JAPDDP010000100">
    <property type="protein sequence ID" value="MDA0185157.1"/>
    <property type="molecule type" value="Genomic_DNA"/>
</dbReference>
<gene>
    <name evidence="3" type="ORF">OJ997_32935</name>
</gene>
<dbReference type="InterPro" id="IPR001173">
    <property type="entry name" value="Glyco_trans_2-like"/>
</dbReference>
<name>A0A9X3NPG2_9ACTN</name>
<reference evidence="3" key="1">
    <citation type="submission" date="2022-10" db="EMBL/GenBank/DDBJ databases">
        <title>The WGS of Solirubrobacter phytolaccae KCTC 29190.</title>
        <authorList>
            <person name="Jiang Z."/>
        </authorList>
    </citation>
    <scope>NUCLEOTIDE SEQUENCE</scope>
    <source>
        <strain evidence="3">KCTC 29190</strain>
    </source>
</reference>
<accession>A0A9X3NPG2</accession>
<evidence type="ECO:0000256" key="1">
    <source>
        <dbReference type="ARBA" id="ARBA00006739"/>
    </source>
</evidence>
<dbReference type="PANTHER" id="PTHR48090">
    <property type="entry name" value="UNDECAPRENYL-PHOSPHATE 4-DEOXY-4-FORMAMIDO-L-ARABINOSE TRANSFERASE-RELATED"/>
    <property type="match status" value="1"/>
</dbReference>
<dbReference type="Gene3D" id="3.90.550.10">
    <property type="entry name" value="Spore Coat Polysaccharide Biosynthesis Protein SpsA, Chain A"/>
    <property type="match status" value="1"/>
</dbReference>
<dbReference type="Proteomes" id="UP001147653">
    <property type="component" value="Unassembled WGS sequence"/>
</dbReference>